<keyword evidence="1" id="KW-1133">Transmembrane helix</keyword>
<keyword evidence="4" id="KW-1185">Reference proteome</keyword>
<reference evidence="3 4" key="1">
    <citation type="journal article" date="2010" name="J. Bacteriol.">
        <title>Genome sequence of Fulvimarina pelagi HTCC2506T, a Mn(II)-oxidizing alphaproteobacterium possessing an aerobic anoxygenic photosynthetic gene cluster and Xanthorhodopsin.</title>
        <authorList>
            <person name="Kang I."/>
            <person name="Oh H.M."/>
            <person name="Lim S.I."/>
            <person name="Ferriera S."/>
            <person name="Giovannoni S.J."/>
            <person name="Cho J.C."/>
        </authorList>
    </citation>
    <scope>NUCLEOTIDE SEQUENCE [LARGE SCALE GENOMIC DNA]</scope>
    <source>
        <strain evidence="3 4">HTCC2506</strain>
    </source>
</reference>
<feature type="transmembrane region" description="Helical" evidence="1">
    <location>
        <begin position="169"/>
        <end position="188"/>
    </location>
</feature>
<feature type="transmembrane region" description="Helical" evidence="1">
    <location>
        <begin position="147"/>
        <end position="163"/>
    </location>
</feature>
<evidence type="ECO:0000256" key="1">
    <source>
        <dbReference type="SAM" id="Phobius"/>
    </source>
</evidence>
<sequence>MESVANLAHGFEVALGLENLLYCLVGVVLGTFVGVLPGLGTVTAISMLLPFTFGLDPVPSIIMLSGIFYGGLFGGSTASILLNLPGTPASAVVALDGYPMAKAGRAGVPLFMTAVASFVGGWSAIFAVVFAAPAITQIALEFGPSEYFSMMLFGLLAAAFFATDSFLRAIGMVLVGILMGLVGMDIVSGMMRFTFGIPIMAEGLSFIVVAMALFGLSEVIRNLEPNAGREIMKTGGGWRSMMPSREEAKRSIGAIIRGTGLGSFLGALPGAGPTISSFIAYALETRVARDPERFGKGAIEGVVAPEAANNAAAQTGYIPTLTLGIPGDAVGALILGMLIMNGIAPGPRVISGHPDLFWGLLASMLIGNFLLLWVNIPFIGIWVRILSIPYRILFPMIVIFLAIGVYSVANSPFQVLLLAGLGIVGYLFMKLDCPAAPLLLGLILGPMIEENLRRALLLGRGSPTILFETPISAVLLAMCGLLLVLMVVRGVFGFLRKRSRVH</sequence>
<feature type="domain" description="DUF112" evidence="2">
    <location>
        <begin position="20"/>
        <end position="440"/>
    </location>
</feature>
<feature type="transmembrane region" description="Helical" evidence="1">
    <location>
        <begin position="356"/>
        <end position="382"/>
    </location>
</feature>
<gene>
    <name evidence="3" type="ORF">FP2506_17489</name>
</gene>
<feature type="transmembrane region" description="Helical" evidence="1">
    <location>
        <begin position="195"/>
        <end position="216"/>
    </location>
</feature>
<feature type="transmembrane region" description="Helical" evidence="1">
    <location>
        <begin position="61"/>
        <end position="82"/>
    </location>
</feature>
<proteinExistence type="predicted"/>
<feature type="transmembrane region" description="Helical" evidence="1">
    <location>
        <begin position="110"/>
        <end position="135"/>
    </location>
</feature>
<dbReference type="InterPro" id="IPR002823">
    <property type="entry name" value="DUF112_TM"/>
</dbReference>
<feature type="transmembrane region" description="Helical" evidence="1">
    <location>
        <begin position="388"/>
        <end position="409"/>
    </location>
</feature>
<dbReference type="STRING" id="217511.GCA_001463845_01794"/>
<evidence type="ECO:0000313" key="3">
    <source>
        <dbReference type="EMBL" id="EAU39892.1"/>
    </source>
</evidence>
<dbReference type="AlphaFoldDB" id="Q0FY50"/>
<organism evidence="3 4">
    <name type="scientific">Fulvimarina pelagi HTCC2506</name>
    <dbReference type="NCBI Taxonomy" id="314231"/>
    <lineage>
        <taxon>Bacteria</taxon>
        <taxon>Pseudomonadati</taxon>
        <taxon>Pseudomonadota</taxon>
        <taxon>Alphaproteobacteria</taxon>
        <taxon>Hyphomicrobiales</taxon>
        <taxon>Aurantimonadaceae</taxon>
        <taxon>Fulvimarina</taxon>
    </lineage>
</organism>
<protein>
    <recommendedName>
        <fullName evidence="2">DUF112 domain-containing protein</fullName>
    </recommendedName>
</protein>
<dbReference type="Pfam" id="PF01970">
    <property type="entry name" value="TctA"/>
    <property type="match status" value="1"/>
</dbReference>
<name>Q0FY50_9HYPH</name>
<dbReference type="PANTHER" id="PTHR35342:SF5">
    <property type="entry name" value="TRICARBOXYLIC TRANSPORT PROTEIN"/>
    <property type="match status" value="1"/>
</dbReference>
<dbReference type="RefSeq" id="WP_007068612.1">
    <property type="nucleotide sequence ID" value="NZ_DS022272.1"/>
</dbReference>
<feature type="transmembrane region" description="Helical" evidence="1">
    <location>
        <begin position="20"/>
        <end position="49"/>
    </location>
</feature>
<dbReference type="Proteomes" id="UP000004310">
    <property type="component" value="Unassembled WGS sequence"/>
</dbReference>
<keyword evidence="1" id="KW-0812">Transmembrane</keyword>
<dbReference type="EMBL" id="AATP01000011">
    <property type="protein sequence ID" value="EAU39892.1"/>
    <property type="molecule type" value="Genomic_DNA"/>
</dbReference>
<feature type="transmembrane region" description="Helical" evidence="1">
    <location>
        <begin position="465"/>
        <end position="492"/>
    </location>
</feature>
<feature type="transmembrane region" description="Helical" evidence="1">
    <location>
        <begin position="323"/>
        <end position="344"/>
    </location>
</feature>
<dbReference type="HOGENOM" id="CLU_022936_2_0_5"/>
<dbReference type="eggNOG" id="COG3333">
    <property type="taxonomic scope" value="Bacteria"/>
</dbReference>
<keyword evidence="1" id="KW-0472">Membrane</keyword>
<accession>Q0FY50</accession>
<comment type="caution">
    <text evidence="3">The sequence shown here is derived from an EMBL/GenBank/DDBJ whole genome shotgun (WGS) entry which is preliminary data.</text>
</comment>
<evidence type="ECO:0000313" key="4">
    <source>
        <dbReference type="Proteomes" id="UP000004310"/>
    </source>
</evidence>
<dbReference type="PANTHER" id="PTHR35342">
    <property type="entry name" value="TRICARBOXYLIC TRANSPORT PROTEIN"/>
    <property type="match status" value="1"/>
</dbReference>
<evidence type="ECO:0000259" key="2">
    <source>
        <dbReference type="Pfam" id="PF01970"/>
    </source>
</evidence>